<comment type="catalytic activity">
    <reaction evidence="14">
        <text>ATP + H2O = ADP + phosphate + H(+)</text>
        <dbReference type="Rhea" id="RHEA:13065"/>
        <dbReference type="ChEBI" id="CHEBI:15377"/>
        <dbReference type="ChEBI" id="CHEBI:15378"/>
        <dbReference type="ChEBI" id="CHEBI:30616"/>
        <dbReference type="ChEBI" id="CHEBI:43474"/>
        <dbReference type="ChEBI" id="CHEBI:456216"/>
        <dbReference type="EC" id="5.6.2.4"/>
    </reaction>
</comment>
<keyword evidence="5 15" id="KW-0347">Helicase</keyword>
<dbReference type="PROSITE" id="PS51217">
    <property type="entry name" value="UVRD_HELICASE_CTER"/>
    <property type="match status" value="1"/>
</dbReference>
<reference evidence="18" key="1">
    <citation type="submission" date="2022-07" db="EMBL/GenBank/DDBJ databases">
        <authorList>
            <person name="Otstavnykh N."/>
            <person name="Isaeva M."/>
            <person name="Bystritskaya E."/>
        </authorList>
    </citation>
    <scope>NUCLEOTIDE SEQUENCE</scope>
    <source>
        <strain evidence="18">KCTC 52189</strain>
    </source>
</reference>
<proteinExistence type="predicted"/>
<keyword evidence="10" id="KW-0413">Isomerase</keyword>
<evidence type="ECO:0000256" key="6">
    <source>
        <dbReference type="ARBA" id="ARBA00022839"/>
    </source>
</evidence>
<evidence type="ECO:0000256" key="1">
    <source>
        <dbReference type="ARBA" id="ARBA00022722"/>
    </source>
</evidence>
<accession>A0AAE3WCS1</accession>
<dbReference type="Pfam" id="PF12705">
    <property type="entry name" value="PDDEXK_1"/>
    <property type="match status" value="1"/>
</dbReference>
<dbReference type="Pfam" id="PF00580">
    <property type="entry name" value="UvrD-helicase"/>
    <property type="match status" value="1"/>
</dbReference>
<comment type="catalytic activity">
    <reaction evidence="11">
        <text>Couples ATP hydrolysis with the unwinding of duplex DNA by translocating in the 3'-5' direction.</text>
        <dbReference type="EC" id="5.6.2.4"/>
    </reaction>
</comment>
<dbReference type="InterPro" id="IPR014151">
    <property type="entry name" value="DNA_helicase_AddA"/>
</dbReference>
<dbReference type="RefSeq" id="WP_306735613.1">
    <property type="nucleotide sequence ID" value="NZ_JANHAX010000003.1"/>
</dbReference>
<evidence type="ECO:0000259" key="17">
    <source>
        <dbReference type="PROSITE" id="PS51217"/>
    </source>
</evidence>
<evidence type="ECO:0000259" key="16">
    <source>
        <dbReference type="PROSITE" id="PS51198"/>
    </source>
</evidence>
<dbReference type="InterPro" id="IPR000212">
    <property type="entry name" value="DNA_helicase_UvrD/REP"/>
</dbReference>
<reference evidence="18" key="2">
    <citation type="submission" date="2023-02" db="EMBL/GenBank/DDBJ databases">
        <title>'Rhodoalgimonas zhirmunskyi' gen. nov., isolated from a red alga.</title>
        <authorList>
            <person name="Nedashkovskaya O.I."/>
            <person name="Otstavnykh N.Y."/>
            <person name="Bystritskaya E.P."/>
            <person name="Balabanova L.A."/>
            <person name="Isaeva M.P."/>
        </authorList>
    </citation>
    <scope>NUCLEOTIDE SEQUENCE</scope>
    <source>
        <strain evidence="18">KCTC 52189</strain>
    </source>
</reference>
<dbReference type="SUPFAM" id="SSF52980">
    <property type="entry name" value="Restriction endonuclease-like"/>
    <property type="match status" value="1"/>
</dbReference>
<name>A0AAE3WCS1_9RHOB</name>
<dbReference type="GO" id="GO:0000725">
    <property type="term" value="P:recombinational repair"/>
    <property type="evidence" value="ECO:0007669"/>
    <property type="project" value="TreeGrafter"/>
</dbReference>
<evidence type="ECO:0000256" key="10">
    <source>
        <dbReference type="ARBA" id="ARBA00023235"/>
    </source>
</evidence>
<evidence type="ECO:0000256" key="14">
    <source>
        <dbReference type="ARBA" id="ARBA00048988"/>
    </source>
</evidence>
<comment type="caution">
    <text evidence="18">The sequence shown here is derived from an EMBL/GenBank/DDBJ whole genome shotgun (WGS) entry which is preliminary data.</text>
</comment>
<keyword evidence="4 15" id="KW-0378">Hydrolase</keyword>
<evidence type="ECO:0000256" key="9">
    <source>
        <dbReference type="ARBA" id="ARBA00023204"/>
    </source>
</evidence>
<keyword evidence="7 15" id="KW-0067">ATP-binding</keyword>
<dbReference type="InterPro" id="IPR027417">
    <property type="entry name" value="P-loop_NTPase"/>
</dbReference>
<dbReference type="NCBIfam" id="TIGR02784">
    <property type="entry name" value="addA_alphas"/>
    <property type="match status" value="1"/>
</dbReference>
<dbReference type="GO" id="GO:0004527">
    <property type="term" value="F:exonuclease activity"/>
    <property type="evidence" value="ECO:0007669"/>
    <property type="project" value="UniProtKB-KW"/>
</dbReference>
<evidence type="ECO:0000256" key="7">
    <source>
        <dbReference type="ARBA" id="ARBA00022840"/>
    </source>
</evidence>
<dbReference type="GO" id="GO:0003677">
    <property type="term" value="F:DNA binding"/>
    <property type="evidence" value="ECO:0007669"/>
    <property type="project" value="UniProtKB-KW"/>
</dbReference>
<keyword evidence="1" id="KW-0540">Nuclease</keyword>
<dbReference type="Proteomes" id="UP001226762">
    <property type="component" value="Unassembled WGS sequence"/>
</dbReference>
<organism evidence="18 19">
    <name type="scientific">Marimonas arenosa</name>
    <dbReference type="NCBI Taxonomy" id="1795305"/>
    <lineage>
        <taxon>Bacteria</taxon>
        <taxon>Pseudomonadati</taxon>
        <taxon>Pseudomonadota</taxon>
        <taxon>Alphaproteobacteria</taxon>
        <taxon>Rhodobacterales</taxon>
        <taxon>Paracoccaceae</taxon>
        <taxon>Marimonas</taxon>
    </lineage>
</organism>
<dbReference type="Gene3D" id="3.40.50.300">
    <property type="entry name" value="P-loop containing nucleotide triphosphate hydrolases"/>
    <property type="match status" value="4"/>
</dbReference>
<dbReference type="InterPro" id="IPR011604">
    <property type="entry name" value="PDDEXK-like_dom_sf"/>
</dbReference>
<evidence type="ECO:0000256" key="11">
    <source>
        <dbReference type="ARBA" id="ARBA00034617"/>
    </source>
</evidence>
<dbReference type="Pfam" id="PF13361">
    <property type="entry name" value="UvrD_C"/>
    <property type="match status" value="1"/>
</dbReference>
<dbReference type="GO" id="GO:0033202">
    <property type="term" value="C:DNA helicase complex"/>
    <property type="evidence" value="ECO:0007669"/>
    <property type="project" value="TreeGrafter"/>
</dbReference>
<dbReference type="InterPro" id="IPR014017">
    <property type="entry name" value="DNA_helicase_UvrD-like_C"/>
</dbReference>
<protein>
    <recommendedName>
        <fullName evidence="12">DNA 3'-5' helicase</fullName>
        <ecNumber evidence="12">5.6.2.4</ecNumber>
    </recommendedName>
    <alternativeName>
        <fullName evidence="13">DNA 3'-5' helicase II</fullName>
    </alternativeName>
</protein>
<feature type="binding site" evidence="15">
    <location>
        <begin position="30"/>
        <end position="37"/>
    </location>
    <ligand>
        <name>ATP</name>
        <dbReference type="ChEBI" id="CHEBI:30616"/>
    </ligand>
</feature>
<keyword evidence="19" id="KW-1185">Reference proteome</keyword>
<dbReference type="GO" id="GO:0005829">
    <property type="term" value="C:cytosol"/>
    <property type="evidence" value="ECO:0007669"/>
    <property type="project" value="TreeGrafter"/>
</dbReference>
<evidence type="ECO:0000256" key="8">
    <source>
        <dbReference type="ARBA" id="ARBA00023125"/>
    </source>
</evidence>
<dbReference type="GO" id="GO:0043138">
    <property type="term" value="F:3'-5' DNA helicase activity"/>
    <property type="evidence" value="ECO:0007669"/>
    <property type="project" value="UniProtKB-EC"/>
</dbReference>
<keyword evidence="3" id="KW-0227">DNA damage</keyword>
<dbReference type="InterPro" id="IPR038726">
    <property type="entry name" value="PDDEXK_AddAB-type"/>
</dbReference>
<keyword evidence="6" id="KW-0269">Exonuclease</keyword>
<dbReference type="EC" id="5.6.2.4" evidence="12"/>
<evidence type="ECO:0000256" key="13">
    <source>
        <dbReference type="ARBA" id="ARBA00034923"/>
    </source>
</evidence>
<dbReference type="SUPFAM" id="SSF52540">
    <property type="entry name" value="P-loop containing nucleoside triphosphate hydrolases"/>
    <property type="match status" value="1"/>
</dbReference>
<feature type="domain" description="UvrD-like helicase ATP-binding" evidence="16">
    <location>
        <begin position="9"/>
        <end position="482"/>
    </location>
</feature>
<evidence type="ECO:0000256" key="4">
    <source>
        <dbReference type="ARBA" id="ARBA00022801"/>
    </source>
</evidence>
<dbReference type="GO" id="GO:0005524">
    <property type="term" value="F:ATP binding"/>
    <property type="evidence" value="ECO:0007669"/>
    <property type="project" value="UniProtKB-UniRule"/>
</dbReference>
<dbReference type="Gene3D" id="1.10.486.10">
    <property type="entry name" value="PCRA, domain 4"/>
    <property type="match status" value="1"/>
</dbReference>
<evidence type="ECO:0000313" key="19">
    <source>
        <dbReference type="Proteomes" id="UP001226762"/>
    </source>
</evidence>
<evidence type="ECO:0000256" key="12">
    <source>
        <dbReference type="ARBA" id="ARBA00034808"/>
    </source>
</evidence>
<dbReference type="InterPro" id="IPR014016">
    <property type="entry name" value="UvrD-like_ATP-bd"/>
</dbReference>
<dbReference type="Gene3D" id="3.90.320.10">
    <property type="match status" value="1"/>
</dbReference>
<feature type="domain" description="UvrD-like helicase C-terminal" evidence="17">
    <location>
        <begin position="508"/>
        <end position="785"/>
    </location>
</feature>
<dbReference type="PANTHER" id="PTHR11070">
    <property type="entry name" value="UVRD / RECB / PCRA DNA HELICASE FAMILY MEMBER"/>
    <property type="match status" value="1"/>
</dbReference>
<dbReference type="EMBL" id="JANHAX010000003">
    <property type="protein sequence ID" value="MDQ2090324.1"/>
    <property type="molecule type" value="Genomic_DNA"/>
</dbReference>
<keyword evidence="8" id="KW-0238">DNA-binding</keyword>
<keyword evidence="2 15" id="KW-0547">Nucleotide-binding</keyword>
<evidence type="ECO:0000256" key="3">
    <source>
        <dbReference type="ARBA" id="ARBA00022763"/>
    </source>
</evidence>
<keyword evidence="9" id="KW-0234">DNA repair</keyword>
<dbReference type="PROSITE" id="PS51198">
    <property type="entry name" value="UVRD_HELICASE_ATP_BIND"/>
    <property type="match status" value="1"/>
</dbReference>
<evidence type="ECO:0000256" key="15">
    <source>
        <dbReference type="PROSITE-ProRule" id="PRU00560"/>
    </source>
</evidence>
<evidence type="ECO:0000313" key="18">
    <source>
        <dbReference type="EMBL" id="MDQ2090324.1"/>
    </source>
</evidence>
<evidence type="ECO:0000256" key="2">
    <source>
        <dbReference type="ARBA" id="ARBA00022741"/>
    </source>
</evidence>
<dbReference type="AlphaFoldDB" id="A0AAE3WCS1"/>
<sequence length="1137" mass="124903">MTSANAIPYDDATRAQIYAARPDRSTWLSANAGSGKTRVLTDRVARLLLDKVNPQHILCLTYTKAAASEMQNRLFARLGEWAMLPDKGLQKQLRDLGVTETVSPEKLADARRLFARAIETPGGLKIQTIHAFCSSVLRRFPLEAQVSPRFTEMDDRAAALLRQDILETMAEGEDRPLVAGIAAYLGGDDGLDQLTAEICGRAEAFAEDVSFDTLLVSVGLAPDFDEAALQAEVFTGDEPEILAALMPVLRAGSTNDVKAAEKLDQIGSFNLEALPILESVFLTGAKAKIPFSAKTGSFPTKNSRDSLGPAVDQLNALMQRVETARGKRIALAAARQSLALHRFARVFLRRFAARKQARGWLDFDDLIQRTRLLLNDPRVAAWVLYRLDGGIDHILVDEAQDTSPAQWNVIERLAQEFTAGIGARAEVLRTIFVVGDKKQSIYSFQGADPREFDRMQAEFTARLRETGRPLKTAVLKYSFRSAAAILMLVDKTFEDRTNAGFAADQTHKAFFDAMPGRVDLWPVVEKTEKPEKKDWHDPVDMLGPDEPVSILARQIASEIAAMIRQDRIPVKQGRNGAFALRPVHAGDFLILVQRRSELFHAIIRECKARGLPIAGADRLRIGGELAVRDIAALLQFLSTPEDDLSLATVLKSPLFGWTEQQLFTLAHGRKGYLWESLRAAAGQHPATLAVLDDLRSATDFLRPFDLIERILTRHDGRRKLLERLGREAEDGIDALLAQALAYEHASVPSLTGFLVWLETDEVEIKRQMESAGRQIRVMTVHGAKGLEAPIVILPDTAKRDIRIRDALLQGDHVFWRPPGDDTPPELARLIEARKAREAEERERLLYVAMTRAETWLIVAAAGDVGDDGESWYQKIAAAMVAQSAEPRDFAQGPGLRLDHGNWAGLEPVSSEEPVPVSVALPDWVTRPAPSVELRPKTLSPSDLGGAKALPGEAGLDEEAALRYGRQLHLMLEILPAHPPQDWADLAARLLAEGPDAAHGDDLLALLEEVQTVLRQPGLSSLFAPDALAEVPVSAALPDLGGRRIHGVIDRLVIRGDEVLAVDFKTNAVVPETPEACPDGLLRQMGAYAGALSQVFPGKTIRVALLWTRTASLMHLPHDLVMQALRSTQMLDALATET</sequence>
<evidence type="ECO:0000256" key="5">
    <source>
        <dbReference type="ARBA" id="ARBA00022806"/>
    </source>
</evidence>
<dbReference type="InterPro" id="IPR011335">
    <property type="entry name" value="Restrct_endonuc-II-like"/>
</dbReference>
<dbReference type="PANTHER" id="PTHR11070:SF2">
    <property type="entry name" value="ATP-DEPENDENT DNA HELICASE SRS2"/>
    <property type="match status" value="1"/>
</dbReference>
<gene>
    <name evidence="18" type="primary">addA</name>
    <name evidence="18" type="ORF">NO357_10490</name>
</gene>